<dbReference type="RefSeq" id="WP_343759462.1">
    <property type="nucleotide sequence ID" value="NZ_BAAADB010000028.1"/>
</dbReference>
<proteinExistence type="predicted"/>
<evidence type="ECO:0000259" key="2">
    <source>
        <dbReference type="PROSITE" id="PS51819"/>
    </source>
</evidence>
<protein>
    <recommendedName>
        <fullName evidence="2">VOC domain-containing protein</fullName>
    </recommendedName>
</protein>
<dbReference type="Pfam" id="PF13669">
    <property type="entry name" value="Glyoxalase_4"/>
    <property type="match status" value="1"/>
</dbReference>
<keyword evidence="1" id="KW-0479">Metal-binding</keyword>
<gene>
    <name evidence="3" type="ORF">GCM10008937_25320</name>
</gene>
<reference evidence="4" key="1">
    <citation type="journal article" date="2019" name="Int. J. Syst. Evol. Microbiol.">
        <title>The Global Catalogue of Microorganisms (GCM) 10K type strain sequencing project: providing services to taxonomists for standard genome sequencing and annotation.</title>
        <authorList>
            <consortium name="The Broad Institute Genomics Platform"/>
            <consortium name="The Broad Institute Genome Sequencing Center for Infectious Disease"/>
            <person name="Wu L."/>
            <person name="Ma J."/>
        </authorList>
    </citation>
    <scope>NUCLEOTIDE SEQUENCE [LARGE SCALE GENOMIC DNA]</scope>
    <source>
        <strain evidence="4">JCM 14368</strain>
    </source>
</reference>
<dbReference type="InterPro" id="IPR029068">
    <property type="entry name" value="Glyas_Bleomycin-R_OHBP_Dase"/>
</dbReference>
<dbReference type="InterPro" id="IPR037523">
    <property type="entry name" value="VOC_core"/>
</dbReference>
<feature type="domain" description="VOC" evidence="2">
    <location>
        <begin position="12"/>
        <end position="153"/>
    </location>
</feature>
<dbReference type="Proteomes" id="UP001500191">
    <property type="component" value="Unassembled WGS sequence"/>
</dbReference>
<dbReference type="EMBL" id="BAAADB010000028">
    <property type="protein sequence ID" value="GAA0516692.1"/>
    <property type="molecule type" value="Genomic_DNA"/>
</dbReference>
<evidence type="ECO:0000313" key="3">
    <source>
        <dbReference type="EMBL" id="GAA0516692.1"/>
    </source>
</evidence>
<dbReference type="PANTHER" id="PTHR43048">
    <property type="entry name" value="METHYLMALONYL-COA EPIMERASE"/>
    <property type="match status" value="1"/>
</dbReference>
<organism evidence="3 4">
    <name type="scientific">Deinococcus depolymerans</name>
    <dbReference type="NCBI Taxonomy" id="392408"/>
    <lineage>
        <taxon>Bacteria</taxon>
        <taxon>Thermotogati</taxon>
        <taxon>Deinococcota</taxon>
        <taxon>Deinococci</taxon>
        <taxon>Deinococcales</taxon>
        <taxon>Deinococcaceae</taxon>
        <taxon>Deinococcus</taxon>
    </lineage>
</organism>
<dbReference type="PROSITE" id="PS51819">
    <property type="entry name" value="VOC"/>
    <property type="match status" value="1"/>
</dbReference>
<evidence type="ECO:0000256" key="1">
    <source>
        <dbReference type="ARBA" id="ARBA00022723"/>
    </source>
</evidence>
<dbReference type="Gene3D" id="3.10.180.10">
    <property type="entry name" value="2,3-Dihydroxybiphenyl 1,2-Dioxygenase, domain 1"/>
    <property type="match status" value="1"/>
</dbReference>
<accession>A0ABP3MCX7</accession>
<sequence>MTQPPQARNVLGTVHTAIAVSDLTHQLGFWQEVLGFTLTGTAEIGGPLPEAETGVPGLRSRIAMLTRDGQTVELYQPLAPDDRRTYRPTPADIGSWHLAFRVADLDDLIRTSAPWGWQLRGRVAVVEEGPGPVGARLAYLHNADGTILEFVQLPTPR</sequence>
<keyword evidence="4" id="KW-1185">Reference proteome</keyword>
<dbReference type="SUPFAM" id="SSF54593">
    <property type="entry name" value="Glyoxalase/Bleomycin resistance protein/Dihydroxybiphenyl dioxygenase"/>
    <property type="match status" value="1"/>
</dbReference>
<name>A0ABP3MCX7_9DEIO</name>
<comment type="caution">
    <text evidence="3">The sequence shown here is derived from an EMBL/GenBank/DDBJ whole genome shotgun (WGS) entry which is preliminary data.</text>
</comment>
<dbReference type="InterPro" id="IPR051785">
    <property type="entry name" value="MMCE/EMCE_epimerase"/>
</dbReference>
<evidence type="ECO:0000313" key="4">
    <source>
        <dbReference type="Proteomes" id="UP001500191"/>
    </source>
</evidence>
<dbReference type="PANTHER" id="PTHR43048:SF3">
    <property type="entry name" value="METHYLMALONYL-COA EPIMERASE, MITOCHONDRIAL"/>
    <property type="match status" value="1"/>
</dbReference>